<proteinExistence type="predicted"/>
<dbReference type="AlphaFoldDB" id="A0A0B7B0Q9"/>
<gene>
    <name evidence="1" type="primary">ORF149749</name>
</gene>
<reference evidence="1" key="1">
    <citation type="submission" date="2014-12" db="EMBL/GenBank/DDBJ databases">
        <title>Insight into the proteome of Arion vulgaris.</title>
        <authorList>
            <person name="Aradska J."/>
            <person name="Bulat T."/>
            <person name="Smidak R."/>
            <person name="Sarate P."/>
            <person name="Gangsoo J."/>
            <person name="Sialana F."/>
            <person name="Bilban M."/>
            <person name="Lubec G."/>
        </authorList>
    </citation>
    <scope>NUCLEOTIDE SEQUENCE</scope>
    <source>
        <tissue evidence="1">Skin</tissue>
    </source>
</reference>
<name>A0A0B7B0Q9_9EUPU</name>
<feature type="non-terminal residue" evidence="1">
    <location>
        <position position="52"/>
    </location>
</feature>
<sequence>MEDNPYRKQLNLLQIDCASYSENSGVNLSASHWYHQYTYSSISVGVRLSTYE</sequence>
<dbReference type="EMBL" id="HACG01038840">
    <property type="protein sequence ID" value="CEK85705.1"/>
    <property type="molecule type" value="Transcribed_RNA"/>
</dbReference>
<evidence type="ECO:0000313" key="1">
    <source>
        <dbReference type="EMBL" id="CEK85705.1"/>
    </source>
</evidence>
<accession>A0A0B7B0Q9</accession>
<protein>
    <submittedName>
        <fullName evidence="1">Uncharacterized protein</fullName>
    </submittedName>
</protein>
<organism evidence="1">
    <name type="scientific">Arion vulgaris</name>
    <dbReference type="NCBI Taxonomy" id="1028688"/>
    <lineage>
        <taxon>Eukaryota</taxon>
        <taxon>Metazoa</taxon>
        <taxon>Spiralia</taxon>
        <taxon>Lophotrochozoa</taxon>
        <taxon>Mollusca</taxon>
        <taxon>Gastropoda</taxon>
        <taxon>Heterobranchia</taxon>
        <taxon>Euthyneura</taxon>
        <taxon>Panpulmonata</taxon>
        <taxon>Eupulmonata</taxon>
        <taxon>Stylommatophora</taxon>
        <taxon>Helicina</taxon>
        <taxon>Arionoidea</taxon>
        <taxon>Arionidae</taxon>
        <taxon>Arion</taxon>
    </lineage>
</organism>